<dbReference type="EMBL" id="LXQA010070662">
    <property type="protein sequence ID" value="MCI08880.1"/>
    <property type="molecule type" value="Genomic_DNA"/>
</dbReference>
<accession>A0A392PBQ2</accession>
<protein>
    <submittedName>
        <fullName evidence="3">Uncharacterized protein</fullName>
    </submittedName>
</protein>
<dbReference type="Proteomes" id="UP000265520">
    <property type="component" value="Unassembled WGS sequence"/>
</dbReference>
<keyword evidence="1" id="KW-0175">Coiled coil</keyword>
<proteinExistence type="predicted"/>
<keyword evidence="4" id="KW-1185">Reference proteome</keyword>
<feature type="compositionally biased region" description="Acidic residues" evidence="2">
    <location>
        <begin position="1"/>
        <end position="10"/>
    </location>
</feature>
<evidence type="ECO:0000313" key="3">
    <source>
        <dbReference type="EMBL" id="MCI08880.1"/>
    </source>
</evidence>
<feature type="compositionally biased region" description="Basic and acidic residues" evidence="2">
    <location>
        <begin position="11"/>
        <end position="41"/>
    </location>
</feature>
<reference evidence="3 4" key="1">
    <citation type="journal article" date="2018" name="Front. Plant Sci.">
        <title>Red Clover (Trifolium pratense) and Zigzag Clover (T. medium) - A Picture of Genomic Similarities and Differences.</title>
        <authorList>
            <person name="Dluhosova J."/>
            <person name="Istvanek J."/>
            <person name="Nedelnik J."/>
            <person name="Repkova J."/>
        </authorList>
    </citation>
    <scope>NUCLEOTIDE SEQUENCE [LARGE SCALE GENOMIC DNA]</scope>
    <source>
        <strain evidence="4">cv. 10/8</strain>
        <tissue evidence="3">Leaf</tissue>
    </source>
</reference>
<evidence type="ECO:0000313" key="4">
    <source>
        <dbReference type="Proteomes" id="UP000265520"/>
    </source>
</evidence>
<organism evidence="3 4">
    <name type="scientific">Trifolium medium</name>
    <dbReference type="NCBI Taxonomy" id="97028"/>
    <lineage>
        <taxon>Eukaryota</taxon>
        <taxon>Viridiplantae</taxon>
        <taxon>Streptophyta</taxon>
        <taxon>Embryophyta</taxon>
        <taxon>Tracheophyta</taxon>
        <taxon>Spermatophyta</taxon>
        <taxon>Magnoliopsida</taxon>
        <taxon>eudicotyledons</taxon>
        <taxon>Gunneridae</taxon>
        <taxon>Pentapetalae</taxon>
        <taxon>rosids</taxon>
        <taxon>fabids</taxon>
        <taxon>Fabales</taxon>
        <taxon>Fabaceae</taxon>
        <taxon>Papilionoideae</taxon>
        <taxon>50 kb inversion clade</taxon>
        <taxon>NPAAA clade</taxon>
        <taxon>Hologalegina</taxon>
        <taxon>IRL clade</taxon>
        <taxon>Trifolieae</taxon>
        <taxon>Trifolium</taxon>
    </lineage>
</organism>
<feature type="region of interest" description="Disordered" evidence="2">
    <location>
        <begin position="1"/>
        <end position="48"/>
    </location>
</feature>
<evidence type="ECO:0000256" key="2">
    <source>
        <dbReference type="SAM" id="MobiDB-lite"/>
    </source>
</evidence>
<dbReference type="AlphaFoldDB" id="A0A392PBQ2"/>
<name>A0A392PBQ2_9FABA</name>
<evidence type="ECO:0000256" key="1">
    <source>
        <dbReference type="SAM" id="Coils"/>
    </source>
</evidence>
<comment type="caution">
    <text evidence="3">The sequence shown here is derived from an EMBL/GenBank/DDBJ whole genome shotgun (WGS) entry which is preliminary data.</text>
</comment>
<feature type="coiled-coil region" evidence="1">
    <location>
        <begin position="69"/>
        <end position="103"/>
    </location>
</feature>
<sequence>MLLFEEEMKAEEEKKRQEEEKEAAEKKISEEEHEEGSDRMIIDTSDQVVLDTSKDKGKEIMEPEPPSYVLKMQEDIANQKIKQEALEEKVDKIAENQKDMNSKLDVIFAFMSQKP</sequence>